<evidence type="ECO:0000256" key="4">
    <source>
        <dbReference type="ARBA" id="ARBA00022490"/>
    </source>
</evidence>
<dbReference type="GO" id="GO:0000287">
    <property type="term" value="F:magnesium ion binding"/>
    <property type="evidence" value="ECO:0007669"/>
    <property type="project" value="UniProtKB-UniRule"/>
</dbReference>
<comment type="subunit">
    <text evidence="3 13">Tetramer of two alpha and two beta subunits.</text>
</comment>
<evidence type="ECO:0000313" key="15">
    <source>
        <dbReference type="EMBL" id="PIO99904.1"/>
    </source>
</evidence>
<comment type="subcellular location">
    <subcellularLocation>
        <location evidence="1 13">Cytoplasm</location>
    </subcellularLocation>
</comment>
<evidence type="ECO:0000256" key="7">
    <source>
        <dbReference type="ARBA" id="ARBA00022741"/>
    </source>
</evidence>
<dbReference type="InterPro" id="IPR010978">
    <property type="entry name" value="tRNA-bd_arm"/>
</dbReference>
<dbReference type="AlphaFoldDB" id="A0A2G9WYZ6"/>
<dbReference type="InterPro" id="IPR022911">
    <property type="entry name" value="Phe_tRNA_ligase_alpha1_bac"/>
</dbReference>
<proteinExistence type="inferred from homology"/>
<keyword evidence="6 13" id="KW-0479">Metal-binding</keyword>
<reference evidence="15 16" key="1">
    <citation type="submission" date="2017-08" db="EMBL/GenBank/DDBJ databases">
        <title>Pleomorphomonas carboxidotrophicus sp. nov., a new mesophilic hydrogenogenic carboxidotroph.</title>
        <authorList>
            <person name="Esquivel-Elizondo S."/>
            <person name="Krajmalnik-Brown R."/>
            <person name="Maldonado J."/>
        </authorList>
    </citation>
    <scope>NUCLEOTIDE SEQUENCE [LARGE SCALE GENOMIC DNA]</scope>
    <source>
        <strain evidence="15 16">SVCO-16</strain>
    </source>
</reference>
<evidence type="ECO:0000256" key="8">
    <source>
        <dbReference type="ARBA" id="ARBA00022840"/>
    </source>
</evidence>
<feature type="binding site" evidence="13">
    <location>
        <position position="260"/>
    </location>
    <ligand>
        <name>Mg(2+)</name>
        <dbReference type="ChEBI" id="CHEBI:18420"/>
        <note>shared with beta subunit</note>
    </ligand>
</feature>
<dbReference type="InterPro" id="IPR004529">
    <property type="entry name" value="Phe-tRNA-synth_IIc_asu"/>
</dbReference>
<dbReference type="RefSeq" id="WP_100080006.1">
    <property type="nucleotide sequence ID" value="NZ_NQVN01000003.1"/>
</dbReference>
<keyword evidence="16" id="KW-1185">Reference proteome</keyword>
<gene>
    <name evidence="13" type="primary">pheS</name>
    <name evidence="15" type="ORF">CJ014_08355</name>
</gene>
<dbReference type="EMBL" id="NQVN01000003">
    <property type="protein sequence ID" value="PIO99904.1"/>
    <property type="molecule type" value="Genomic_DNA"/>
</dbReference>
<dbReference type="GO" id="GO:0006432">
    <property type="term" value="P:phenylalanyl-tRNA aminoacylation"/>
    <property type="evidence" value="ECO:0007669"/>
    <property type="project" value="UniProtKB-UniRule"/>
</dbReference>
<keyword evidence="5 13" id="KW-0436">Ligase</keyword>
<dbReference type="PROSITE" id="PS50862">
    <property type="entry name" value="AA_TRNA_LIGASE_II"/>
    <property type="match status" value="1"/>
</dbReference>
<keyword evidence="10 13" id="KW-0648">Protein biosynthesis</keyword>
<dbReference type="SUPFAM" id="SSF46589">
    <property type="entry name" value="tRNA-binding arm"/>
    <property type="match status" value="1"/>
</dbReference>
<keyword evidence="9 13" id="KW-0460">Magnesium</keyword>
<evidence type="ECO:0000256" key="11">
    <source>
        <dbReference type="ARBA" id="ARBA00023146"/>
    </source>
</evidence>
<dbReference type="InterPro" id="IPR045864">
    <property type="entry name" value="aa-tRNA-synth_II/BPL/LPL"/>
</dbReference>
<evidence type="ECO:0000256" key="2">
    <source>
        <dbReference type="ARBA" id="ARBA00010207"/>
    </source>
</evidence>
<evidence type="ECO:0000256" key="10">
    <source>
        <dbReference type="ARBA" id="ARBA00022917"/>
    </source>
</evidence>
<dbReference type="GO" id="GO:0004826">
    <property type="term" value="F:phenylalanine-tRNA ligase activity"/>
    <property type="evidence" value="ECO:0007669"/>
    <property type="project" value="UniProtKB-UniRule"/>
</dbReference>
<comment type="catalytic activity">
    <reaction evidence="12 13">
        <text>tRNA(Phe) + L-phenylalanine + ATP = L-phenylalanyl-tRNA(Phe) + AMP + diphosphate + H(+)</text>
        <dbReference type="Rhea" id="RHEA:19413"/>
        <dbReference type="Rhea" id="RHEA-COMP:9668"/>
        <dbReference type="Rhea" id="RHEA-COMP:9699"/>
        <dbReference type="ChEBI" id="CHEBI:15378"/>
        <dbReference type="ChEBI" id="CHEBI:30616"/>
        <dbReference type="ChEBI" id="CHEBI:33019"/>
        <dbReference type="ChEBI" id="CHEBI:58095"/>
        <dbReference type="ChEBI" id="CHEBI:78442"/>
        <dbReference type="ChEBI" id="CHEBI:78531"/>
        <dbReference type="ChEBI" id="CHEBI:456215"/>
        <dbReference type="EC" id="6.1.1.20"/>
    </reaction>
</comment>
<protein>
    <recommendedName>
        <fullName evidence="13">Phenylalanine--tRNA ligase alpha subunit</fullName>
        <ecNumber evidence="13">6.1.1.20</ecNumber>
    </recommendedName>
    <alternativeName>
        <fullName evidence="13">Phenylalanyl-tRNA synthetase alpha subunit</fullName>
        <shortName evidence="13">PheRS</shortName>
    </alternativeName>
</protein>
<organism evidence="15 16">
    <name type="scientific">Pleomorphomonas carboxyditropha</name>
    <dbReference type="NCBI Taxonomy" id="2023338"/>
    <lineage>
        <taxon>Bacteria</taxon>
        <taxon>Pseudomonadati</taxon>
        <taxon>Pseudomonadota</taxon>
        <taxon>Alphaproteobacteria</taxon>
        <taxon>Hyphomicrobiales</taxon>
        <taxon>Pleomorphomonadaceae</taxon>
        <taxon>Pleomorphomonas</taxon>
    </lineage>
</organism>
<dbReference type="Pfam" id="PF02912">
    <property type="entry name" value="Phe_tRNA-synt_N"/>
    <property type="match status" value="1"/>
</dbReference>
<dbReference type="GO" id="GO:0000049">
    <property type="term" value="F:tRNA binding"/>
    <property type="evidence" value="ECO:0007669"/>
    <property type="project" value="InterPro"/>
</dbReference>
<dbReference type="PANTHER" id="PTHR11538">
    <property type="entry name" value="PHENYLALANYL-TRNA SYNTHETASE"/>
    <property type="match status" value="1"/>
</dbReference>
<accession>A0A2G9WYZ6</accession>
<dbReference type="GO" id="GO:0005524">
    <property type="term" value="F:ATP binding"/>
    <property type="evidence" value="ECO:0007669"/>
    <property type="project" value="UniProtKB-UniRule"/>
</dbReference>
<feature type="domain" description="Aminoacyl-transfer RNA synthetases class-II family profile" evidence="14">
    <location>
        <begin position="121"/>
        <end position="348"/>
    </location>
</feature>
<dbReference type="PANTHER" id="PTHR11538:SF41">
    <property type="entry name" value="PHENYLALANINE--TRNA LIGASE, MITOCHONDRIAL"/>
    <property type="match status" value="1"/>
</dbReference>
<dbReference type="SUPFAM" id="SSF55681">
    <property type="entry name" value="Class II aaRS and biotin synthetases"/>
    <property type="match status" value="1"/>
</dbReference>
<dbReference type="NCBIfam" id="TIGR00468">
    <property type="entry name" value="pheS"/>
    <property type="match status" value="1"/>
</dbReference>
<keyword evidence="8 13" id="KW-0067">ATP-binding</keyword>
<evidence type="ECO:0000256" key="1">
    <source>
        <dbReference type="ARBA" id="ARBA00004496"/>
    </source>
</evidence>
<evidence type="ECO:0000256" key="6">
    <source>
        <dbReference type="ARBA" id="ARBA00022723"/>
    </source>
</evidence>
<keyword evidence="7 13" id="KW-0547">Nucleotide-binding</keyword>
<dbReference type="InterPro" id="IPR006195">
    <property type="entry name" value="aa-tRNA-synth_II"/>
</dbReference>
<comment type="similarity">
    <text evidence="2 13">Belongs to the class-II aminoacyl-tRNA synthetase family. Phe-tRNA synthetase alpha subunit type 1 subfamily.</text>
</comment>
<dbReference type="Pfam" id="PF01409">
    <property type="entry name" value="tRNA-synt_2d"/>
    <property type="match status" value="1"/>
</dbReference>
<comment type="caution">
    <text evidence="15">The sequence shown here is derived from an EMBL/GenBank/DDBJ whole genome shotgun (WGS) entry which is preliminary data.</text>
</comment>
<dbReference type="FunFam" id="3.30.930.10:FF:000003">
    <property type="entry name" value="Phenylalanine--tRNA ligase alpha subunit"/>
    <property type="match status" value="1"/>
</dbReference>
<keyword evidence="11 13" id="KW-0030">Aminoacyl-tRNA synthetase</keyword>
<dbReference type="CDD" id="cd00496">
    <property type="entry name" value="PheRS_alpha_core"/>
    <property type="match status" value="1"/>
</dbReference>
<evidence type="ECO:0000256" key="12">
    <source>
        <dbReference type="ARBA" id="ARBA00049255"/>
    </source>
</evidence>
<dbReference type="EC" id="6.1.1.20" evidence="13"/>
<evidence type="ECO:0000256" key="5">
    <source>
        <dbReference type="ARBA" id="ARBA00022598"/>
    </source>
</evidence>
<dbReference type="OrthoDB" id="9800719at2"/>
<sequence>MTDIEQLEASILDDIHAAGDEAALEGVRVAILGKQGSVSALLKTLGAMSPDERRTRGAAINALKDRVGLAIADRKAVLKAAALDARLARETVDISLPVRPGPLAEGRIHPVSQVIDEITAIFTDMGFAVAEGPDIETDHYNFTALNFPPDHPAREMHDTFFLKPKEDGSRLLLRTHTSPMQVRTMEAQKPPIRIIAPGRTYRCDSDATHTPMFHQVEGLVIDETTHFGHLKWVLEEFLKAFFEVDEVKTRFRPSFFPFTEPSMEVDVGCRRSGSEIRIGEGDDWLEILGCGMVHPNVIRSAGLDPDVYQGFAFGMGIDRIAMLKYGMPDLRAFFDADARWLKHYGFRPLDLPSLYGGLTG</sequence>
<evidence type="ECO:0000259" key="14">
    <source>
        <dbReference type="PROSITE" id="PS50862"/>
    </source>
</evidence>
<dbReference type="Proteomes" id="UP000231070">
    <property type="component" value="Unassembled WGS sequence"/>
</dbReference>
<evidence type="ECO:0000313" key="16">
    <source>
        <dbReference type="Proteomes" id="UP000231070"/>
    </source>
</evidence>
<evidence type="ECO:0000256" key="13">
    <source>
        <dbReference type="HAMAP-Rule" id="MF_00281"/>
    </source>
</evidence>
<evidence type="ECO:0000256" key="3">
    <source>
        <dbReference type="ARBA" id="ARBA00011209"/>
    </source>
</evidence>
<dbReference type="Gene3D" id="3.30.930.10">
    <property type="entry name" value="Bira Bifunctional Protein, Domain 2"/>
    <property type="match status" value="1"/>
</dbReference>
<dbReference type="InterPro" id="IPR004188">
    <property type="entry name" value="Phe-tRNA_ligase_II_N"/>
</dbReference>
<dbReference type="GO" id="GO:0005737">
    <property type="term" value="C:cytoplasm"/>
    <property type="evidence" value="ECO:0007669"/>
    <property type="project" value="UniProtKB-SubCell"/>
</dbReference>
<dbReference type="InterPro" id="IPR002319">
    <property type="entry name" value="Phenylalanyl-tRNA_Synthase"/>
</dbReference>
<dbReference type="HAMAP" id="MF_00281">
    <property type="entry name" value="Phe_tRNA_synth_alpha1"/>
    <property type="match status" value="1"/>
</dbReference>
<comment type="cofactor">
    <cofactor evidence="13">
        <name>Mg(2+)</name>
        <dbReference type="ChEBI" id="CHEBI:18420"/>
    </cofactor>
    <text evidence="13">Binds 2 magnesium ions per tetramer.</text>
</comment>
<name>A0A2G9WYZ6_9HYPH</name>
<keyword evidence="4 13" id="KW-0963">Cytoplasm</keyword>
<evidence type="ECO:0000256" key="9">
    <source>
        <dbReference type="ARBA" id="ARBA00022842"/>
    </source>
</evidence>